<evidence type="ECO:0000313" key="2">
    <source>
        <dbReference type="EMBL" id="CAK7337880.1"/>
    </source>
</evidence>
<keyword evidence="3" id="KW-1185">Reference proteome</keyword>
<sequence length="113" mass="12659">MSKNITRVLSKLWGWDYILATNLLDTFHLHFARLEFTIPIIFLRSHGVIVILASHHPPRVLLLGLPPSALAGCVIVSSSSRKLSPSLKQKKGARKMKKNEGIEEEKSGVFNEE</sequence>
<dbReference type="EMBL" id="CAWUPB010001108">
    <property type="protein sequence ID" value="CAK7337880.1"/>
    <property type="molecule type" value="Genomic_DNA"/>
</dbReference>
<evidence type="ECO:0000313" key="3">
    <source>
        <dbReference type="Proteomes" id="UP001314170"/>
    </source>
</evidence>
<reference evidence="2 3" key="1">
    <citation type="submission" date="2024-01" db="EMBL/GenBank/DDBJ databases">
        <authorList>
            <person name="Waweru B."/>
        </authorList>
    </citation>
    <scope>NUCLEOTIDE SEQUENCE [LARGE SCALE GENOMIC DNA]</scope>
</reference>
<feature type="region of interest" description="Disordered" evidence="1">
    <location>
        <begin position="79"/>
        <end position="113"/>
    </location>
</feature>
<protein>
    <submittedName>
        <fullName evidence="2">Uncharacterized protein</fullName>
    </submittedName>
</protein>
<accession>A0AAV1RNA1</accession>
<organism evidence="2 3">
    <name type="scientific">Dovyalis caffra</name>
    <dbReference type="NCBI Taxonomy" id="77055"/>
    <lineage>
        <taxon>Eukaryota</taxon>
        <taxon>Viridiplantae</taxon>
        <taxon>Streptophyta</taxon>
        <taxon>Embryophyta</taxon>
        <taxon>Tracheophyta</taxon>
        <taxon>Spermatophyta</taxon>
        <taxon>Magnoliopsida</taxon>
        <taxon>eudicotyledons</taxon>
        <taxon>Gunneridae</taxon>
        <taxon>Pentapetalae</taxon>
        <taxon>rosids</taxon>
        <taxon>fabids</taxon>
        <taxon>Malpighiales</taxon>
        <taxon>Salicaceae</taxon>
        <taxon>Flacourtieae</taxon>
        <taxon>Dovyalis</taxon>
    </lineage>
</organism>
<feature type="compositionally biased region" description="Basic and acidic residues" evidence="1">
    <location>
        <begin position="98"/>
        <end position="107"/>
    </location>
</feature>
<comment type="caution">
    <text evidence="2">The sequence shown here is derived from an EMBL/GenBank/DDBJ whole genome shotgun (WGS) entry which is preliminary data.</text>
</comment>
<proteinExistence type="predicted"/>
<gene>
    <name evidence="2" type="ORF">DCAF_LOCUS12920</name>
</gene>
<feature type="compositionally biased region" description="Basic residues" evidence="1">
    <location>
        <begin position="88"/>
        <end position="97"/>
    </location>
</feature>
<dbReference type="Proteomes" id="UP001314170">
    <property type="component" value="Unassembled WGS sequence"/>
</dbReference>
<dbReference type="AlphaFoldDB" id="A0AAV1RNA1"/>
<name>A0AAV1RNA1_9ROSI</name>
<evidence type="ECO:0000256" key="1">
    <source>
        <dbReference type="SAM" id="MobiDB-lite"/>
    </source>
</evidence>